<gene>
    <name evidence="2" type="primary">GST_0</name>
    <name evidence="2" type="ORF">Bhyg_08772</name>
</gene>
<dbReference type="EMBL" id="WJQU01000002">
    <property type="protein sequence ID" value="KAJ6643807.1"/>
    <property type="molecule type" value="Genomic_DNA"/>
</dbReference>
<name>A0A9Q0N595_9DIPT</name>
<evidence type="ECO:0000313" key="3">
    <source>
        <dbReference type="Proteomes" id="UP001151699"/>
    </source>
</evidence>
<reference evidence="2" key="1">
    <citation type="submission" date="2022-07" db="EMBL/GenBank/DDBJ databases">
        <authorList>
            <person name="Trinca V."/>
            <person name="Uliana J.V.C."/>
            <person name="Torres T.T."/>
            <person name="Ward R.J."/>
            <person name="Monesi N."/>
        </authorList>
    </citation>
    <scope>NUCLEOTIDE SEQUENCE</scope>
    <source>
        <strain evidence="2">HSMRA1968</strain>
        <tissue evidence="2">Whole embryos</tissue>
    </source>
</reference>
<dbReference type="Gene3D" id="3.40.30.10">
    <property type="entry name" value="Glutaredoxin"/>
    <property type="match status" value="1"/>
</dbReference>
<dbReference type="GO" id="GO:0004364">
    <property type="term" value="F:glutathione transferase activity"/>
    <property type="evidence" value="ECO:0007669"/>
    <property type="project" value="TreeGrafter"/>
</dbReference>
<evidence type="ECO:0000259" key="1">
    <source>
        <dbReference type="PROSITE" id="PS50404"/>
    </source>
</evidence>
<proteinExistence type="predicted"/>
<dbReference type="GO" id="GO:0006749">
    <property type="term" value="P:glutathione metabolic process"/>
    <property type="evidence" value="ECO:0007669"/>
    <property type="project" value="TreeGrafter"/>
</dbReference>
<dbReference type="AlphaFoldDB" id="A0A9Q0N595"/>
<accession>A0A9Q0N595</accession>
<dbReference type="PROSITE" id="PS50404">
    <property type="entry name" value="GST_NTER"/>
    <property type="match status" value="1"/>
</dbReference>
<dbReference type="InterPro" id="IPR050213">
    <property type="entry name" value="GST_superfamily"/>
</dbReference>
<sequence>MADDVPNFRLVHYDFRALDEPIRWIFAYAGIPFVDEHDPKNPHVWLSDDNKKYESTKLFEKGREVELSRTQVISRYLASCLMLDTGSGDTWSTARGDEVICMVSELYKFWRTLCFTTVEEEKQKMLDLKEEGCRPLIPNGMSPSSDAEMYVGVTYAFPALKNHMLTVEGTPQIKEWIAKRNRPTV</sequence>
<organism evidence="2 3">
    <name type="scientific">Pseudolycoriella hygida</name>
    <dbReference type="NCBI Taxonomy" id="35572"/>
    <lineage>
        <taxon>Eukaryota</taxon>
        <taxon>Metazoa</taxon>
        <taxon>Ecdysozoa</taxon>
        <taxon>Arthropoda</taxon>
        <taxon>Hexapoda</taxon>
        <taxon>Insecta</taxon>
        <taxon>Pterygota</taxon>
        <taxon>Neoptera</taxon>
        <taxon>Endopterygota</taxon>
        <taxon>Diptera</taxon>
        <taxon>Nematocera</taxon>
        <taxon>Sciaroidea</taxon>
        <taxon>Sciaridae</taxon>
        <taxon>Pseudolycoriella</taxon>
    </lineage>
</organism>
<keyword evidence="3" id="KW-1185">Reference proteome</keyword>
<dbReference type="Gene3D" id="1.20.1050.10">
    <property type="match status" value="1"/>
</dbReference>
<dbReference type="InterPro" id="IPR004045">
    <property type="entry name" value="Glutathione_S-Trfase_N"/>
</dbReference>
<dbReference type="Proteomes" id="UP001151699">
    <property type="component" value="Chromosome B"/>
</dbReference>
<dbReference type="PANTHER" id="PTHR11571">
    <property type="entry name" value="GLUTATHIONE S-TRANSFERASE"/>
    <property type="match status" value="1"/>
</dbReference>
<evidence type="ECO:0000313" key="2">
    <source>
        <dbReference type="EMBL" id="KAJ6643807.1"/>
    </source>
</evidence>
<protein>
    <submittedName>
        <fullName evidence="2">Glutathione S-transferase</fullName>
    </submittedName>
</protein>
<comment type="caution">
    <text evidence="2">The sequence shown here is derived from an EMBL/GenBank/DDBJ whole genome shotgun (WGS) entry which is preliminary data.</text>
</comment>
<feature type="domain" description="GST N-terminal" evidence="1">
    <location>
        <begin position="6"/>
        <end position="85"/>
    </location>
</feature>
<dbReference type="OrthoDB" id="414243at2759"/>